<dbReference type="PANTHER" id="PTHR42759">
    <property type="entry name" value="MOXR FAMILY PROTEIN"/>
    <property type="match status" value="1"/>
</dbReference>
<dbReference type="RefSeq" id="WP_230757605.1">
    <property type="nucleotide sequence ID" value="NZ_JAINWA010000003.1"/>
</dbReference>
<proteinExistence type="predicted"/>
<dbReference type="Pfam" id="PF17863">
    <property type="entry name" value="AAA_lid_2"/>
    <property type="match status" value="1"/>
</dbReference>
<dbReference type="Gene3D" id="3.40.50.300">
    <property type="entry name" value="P-loop containing nucleotide triphosphate hydrolases"/>
    <property type="match status" value="1"/>
</dbReference>
<comment type="caution">
    <text evidence="3">The sequence shown here is derived from an EMBL/GenBank/DDBJ whole genome shotgun (WGS) entry which is preliminary data.</text>
</comment>
<dbReference type="InterPro" id="IPR041628">
    <property type="entry name" value="ChlI/MoxR_AAA_lid"/>
</dbReference>
<dbReference type="EMBL" id="JAINWA010000003">
    <property type="protein sequence ID" value="MCD1655788.1"/>
    <property type="molecule type" value="Genomic_DNA"/>
</dbReference>
<dbReference type="PIRSF" id="PIRSF002849">
    <property type="entry name" value="AAA_ATPase_chaperone_MoxR_prd"/>
    <property type="match status" value="1"/>
</dbReference>
<keyword evidence="4" id="KW-1185">Reference proteome</keyword>
<reference evidence="3" key="1">
    <citation type="submission" date="2021-08" db="EMBL/GenBank/DDBJ databases">
        <title>Comparative analyses of Brucepasteria parasyntrophica and Teretinema zuelzerae.</title>
        <authorList>
            <person name="Song Y."/>
            <person name="Brune A."/>
        </authorList>
    </citation>
    <scope>NUCLEOTIDE SEQUENCE</scope>
    <source>
        <strain evidence="3">DSM 1903</strain>
    </source>
</reference>
<dbReference type="GO" id="GO:0005524">
    <property type="term" value="F:ATP binding"/>
    <property type="evidence" value="ECO:0007669"/>
    <property type="project" value="InterPro"/>
</dbReference>
<evidence type="ECO:0000313" key="4">
    <source>
        <dbReference type="Proteomes" id="UP001198163"/>
    </source>
</evidence>
<dbReference type="InterPro" id="IPR011703">
    <property type="entry name" value="ATPase_AAA-3"/>
</dbReference>
<dbReference type="InterPro" id="IPR050764">
    <property type="entry name" value="CbbQ/NirQ/NorQ/GpvN"/>
</dbReference>
<evidence type="ECO:0000259" key="1">
    <source>
        <dbReference type="Pfam" id="PF07726"/>
    </source>
</evidence>
<evidence type="ECO:0000259" key="2">
    <source>
        <dbReference type="Pfam" id="PF17863"/>
    </source>
</evidence>
<organism evidence="3 4">
    <name type="scientific">Teretinema zuelzerae</name>
    <dbReference type="NCBI Taxonomy" id="156"/>
    <lineage>
        <taxon>Bacteria</taxon>
        <taxon>Pseudomonadati</taxon>
        <taxon>Spirochaetota</taxon>
        <taxon>Spirochaetia</taxon>
        <taxon>Spirochaetales</taxon>
        <taxon>Treponemataceae</taxon>
        <taxon>Teretinema</taxon>
    </lineage>
</organism>
<feature type="domain" description="ChlI/MoxR AAA lid" evidence="2">
    <location>
        <begin position="236"/>
        <end position="299"/>
    </location>
</feature>
<dbReference type="PANTHER" id="PTHR42759:SF5">
    <property type="entry name" value="METHANOL DEHYDROGENASE REGULATOR"/>
    <property type="match status" value="1"/>
</dbReference>
<dbReference type="InterPro" id="IPR027417">
    <property type="entry name" value="P-loop_NTPase"/>
</dbReference>
<gene>
    <name evidence="3" type="ORF">K7J14_13910</name>
</gene>
<feature type="domain" description="ATPase AAA-3" evidence="1">
    <location>
        <begin position="44"/>
        <end position="172"/>
    </location>
</feature>
<dbReference type="GO" id="GO:0016887">
    <property type="term" value="F:ATP hydrolysis activity"/>
    <property type="evidence" value="ECO:0007669"/>
    <property type="project" value="InterPro"/>
</dbReference>
<dbReference type="Proteomes" id="UP001198163">
    <property type="component" value="Unassembled WGS sequence"/>
</dbReference>
<accession>A0AAE3ELA1</accession>
<dbReference type="AlphaFoldDB" id="A0AAE3ELA1"/>
<name>A0AAE3ELA1_9SPIR</name>
<dbReference type="Gene3D" id="1.10.8.80">
    <property type="entry name" value="Magnesium chelatase subunit I, C-Terminal domain"/>
    <property type="match status" value="1"/>
</dbReference>
<protein>
    <submittedName>
        <fullName evidence="3">MoxR family ATPase</fullName>
    </submittedName>
</protein>
<dbReference type="Pfam" id="PF07726">
    <property type="entry name" value="AAA_3"/>
    <property type="match status" value="1"/>
</dbReference>
<sequence length="319" mass="34531">MNSEEELRTTATLVREIEASVSEIFIGSPHLVRLAVLGLVGSLHVLIEDIPGVGKTTLALSLAEAAGLGFSRIQFTPDLLPADVLGMNVWDPESRNFVFRPGPIEAQAVLADELNRTSPRTQSAFLEAMQEEQITIDGISRKLPEPFFLIATQNPGAFTGTFPLPEAELDRFGLSFQLGYPDAKDETEILKIKTHPNRRLRARTVASPADIAAARNSVLSVHVSEPLREYIVSVARATRDHPDIRLGASPRAAITLQQAARAAAAADGRDFAIPEDVENLAPAVLAHRIQLSPQARLARLDAPECVRRIAASIPKPTGL</sequence>
<dbReference type="SUPFAM" id="SSF52540">
    <property type="entry name" value="P-loop containing nucleoside triphosphate hydrolases"/>
    <property type="match status" value="1"/>
</dbReference>
<evidence type="ECO:0000313" key="3">
    <source>
        <dbReference type="EMBL" id="MCD1655788.1"/>
    </source>
</evidence>